<dbReference type="CDD" id="cd12257">
    <property type="entry name" value="RRM1_RBM26_like"/>
    <property type="match status" value="1"/>
</dbReference>
<dbReference type="GO" id="GO:0005634">
    <property type="term" value="C:nucleus"/>
    <property type="evidence" value="ECO:0007669"/>
    <property type="project" value="TreeGrafter"/>
</dbReference>
<dbReference type="PANTHER" id="PTHR14398:SF0">
    <property type="entry name" value="ZINC FINGER PROTEIN SWM"/>
    <property type="match status" value="1"/>
</dbReference>
<dbReference type="PANTHER" id="PTHR14398">
    <property type="entry name" value="RNA RECOGNITION RRM/RNP DOMAIN"/>
    <property type="match status" value="1"/>
</dbReference>
<dbReference type="InterPro" id="IPR035979">
    <property type="entry name" value="RBD_domain_sf"/>
</dbReference>
<dbReference type="SMART" id="SM00360">
    <property type="entry name" value="RRM"/>
    <property type="match status" value="1"/>
</dbReference>
<feature type="region of interest" description="Disordered" evidence="8">
    <location>
        <begin position="439"/>
        <end position="468"/>
    </location>
</feature>
<feature type="region of interest" description="Disordered" evidence="8">
    <location>
        <begin position="481"/>
        <end position="507"/>
    </location>
</feature>
<dbReference type="InterPro" id="IPR045137">
    <property type="entry name" value="RBM26/27"/>
</dbReference>
<feature type="region of interest" description="Disordered" evidence="8">
    <location>
        <begin position="567"/>
        <end position="609"/>
    </location>
</feature>
<evidence type="ECO:0000313" key="12">
    <source>
        <dbReference type="Proteomes" id="UP001302676"/>
    </source>
</evidence>
<dbReference type="InterPro" id="IPR000504">
    <property type="entry name" value="RRM_dom"/>
</dbReference>
<dbReference type="InterPro" id="IPR036855">
    <property type="entry name" value="Znf_CCCH_sf"/>
</dbReference>
<feature type="compositionally biased region" description="Gly residues" evidence="8">
    <location>
        <begin position="584"/>
        <end position="594"/>
    </location>
</feature>
<feature type="compositionally biased region" description="Acidic residues" evidence="8">
    <location>
        <begin position="807"/>
        <end position="818"/>
    </location>
</feature>
<keyword evidence="4 6" id="KW-0694">RNA-binding</keyword>
<feature type="region of interest" description="Disordered" evidence="8">
    <location>
        <begin position="524"/>
        <end position="546"/>
    </location>
</feature>
<evidence type="ECO:0000313" key="11">
    <source>
        <dbReference type="EMBL" id="KAK4146733.1"/>
    </source>
</evidence>
<dbReference type="Pfam" id="PF01480">
    <property type="entry name" value="PWI"/>
    <property type="match status" value="1"/>
</dbReference>
<evidence type="ECO:0000259" key="9">
    <source>
        <dbReference type="PROSITE" id="PS50102"/>
    </source>
</evidence>
<gene>
    <name evidence="11" type="ORF">C8A04DRAFT_25301</name>
</gene>
<reference evidence="11" key="2">
    <citation type="submission" date="2023-05" db="EMBL/GenBank/DDBJ databases">
        <authorList>
            <consortium name="Lawrence Berkeley National Laboratory"/>
            <person name="Steindorff A."/>
            <person name="Hensen N."/>
            <person name="Bonometti L."/>
            <person name="Westerberg I."/>
            <person name="Brannstrom I.O."/>
            <person name="Guillou S."/>
            <person name="Cros-Aarteil S."/>
            <person name="Calhoun S."/>
            <person name="Haridas S."/>
            <person name="Kuo A."/>
            <person name="Mondo S."/>
            <person name="Pangilinan J."/>
            <person name="Riley R."/>
            <person name="Labutti K."/>
            <person name="Andreopoulos B."/>
            <person name="Lipzen A."/>
            <person name="Chen C."/>
            <person name="Yanf M."/>
            <person name="Daum C."/>
            <person name="Ng V."/>
            <person name="Clum A."/>
            <person name="Ohm R."/>
            <person name="Martin F."/>
            <person name="Silar P."/>
            <person name="Natvig D."/>
            <person name="Lalanne C."/>
            <person name="Gautier V."/>
            <person name="Ament-Velasquez S.L."/>
            <person name="Kruys A."/>
            <person name="Hutchinson M.I."/>
            <person name="Powell A.J."/>
            <person name="Barry K."/>
            <person name="Miller A.N."/>
            <person name="Grigoriev I.V."/>
            <person name="Debuchy R."/>
            <person name="Gladieux P."/>
            <person name="Thoren M.H."/>
            <person name="Johannesson H."/>
        </authorList>
    </citation>
    <scope>NUCLEOTIDE SEQUENCE</scope>
    <source>
        <strain evidence="11">CBS 141.50</strain>
    </source>
</reference>
<dbReference type="Proteomes" id="UP001302676">
    <property type="component" value="Unassembled WGS sequence"/>
</dbReference>
<dbReference type="RefSeq" id="XP_062640104.1">
    <property type="nucleotide sequence ID" value="XM_062779508.1"/>
</dbReference>
<evidence type="ECO:0000256" key="4">
    <source>
        <dbReference type="ARBA" id="ARBA00022884"/>
    </source>
</evidence>
<sequence>MLFPEEHSAHLKQWIVKRLENTSDADPDVLADYVLALLRHDGDINDVRKLCESEIPDFLKEDSPVFVNDVFDAIAHRSYLPGAPPPPPKQQQQQHRATTAAFPDPGPANEGSYGMFYDDRPMDMAVPALPPPFSNGSRKRGYTDWDDPNANVQNGGGHAFGGRPVKQPRRGRRDSRSDTLNKWYREGMSDAVAGQVPYAQGAAGPPATVGYFNPQNGAVGGSLFGMSMATGHPMPDFLGGGHFAPGKKRKKCRDFEKKGFCPRGTSCTFAHGNDSVYGGPPGPPFGGMQMMPRQASAGEEYDPSNALMPDLLNGQGPFPGQMPIPVFGQQQRHRGGKYQNRQRRADKATFSADGPVFDKTKSTIVVENIPEESFTEDQVKSFFSQFGSIVDVSMRPYKRLAVVKFDNWTAANAAYQSPKVIFDNRFVKVFWYKDEASATASSADGGSGTTKPKHARGLPTADDHEAGSQPEIDLDEFAKQQEERQKAFEEKTKRREDLERQREELEKRQQELMAKHLEEKAKLQVKLGGSNGSKNENGRDDTKRPISQTEALRAQLAALEAQAREMGIDPDDPDASASWTPRGGSNGRGRGGSWRGSPSPYTPRGSFRGGYRGRANVHAAYAAYSLDNRPKKVALTGVDFTASDKDETLRQYLFGIGEFTDIHTTPASTEITFKDRKTAEKFYNSVLLANRELPGLDTPVEVNWAGANGAPGSMPTTPGVFTEGSKTNNGGANGQTKGERRAVSANGEDDGGGGNDRRGAREEREDEGDAGGSGDKDVHILLDRPTHGDHHHHRHHQKDREQREMDYEVADEEDQWGY</sequence>
<comment type="caution">
    <text evidence="11">The sequence shown here is derived from an EMBL/GenBank/DDBJ whole genome shotgun (WGS) entry which is preliminary data.</text>
</comment>
<reference evidence="11" key="1">
    <citation type="journal article" date="2023" name="Mol. Phylogenet. Evol.">
        <title>Genome-scale phylogeny and comparative genomics of the fungal order Sordariales.</title>
        <authorList>
            <person name="Hensen N."/>
            <person name="Bonometti L."/>
            <person name="Westerberg I."/>
            <person name="Brannstrom I.O."/>
            <person name="Guillou S."/>
            <person name="Cros-Aarteil S."/>
            <person name="Calhoun S."/>
            <person name="Haridas S."/>
            <person name="Kuo A."/>
            <person name="Mondo S."/>
            <person name="Pangilinan J."/>
            <person name="Riley R."/>
            <person name="LaButti K."/>
            <person name="Andreopoulos B."/>
            <person name="Lipzen A."/>
            <person name="Chen C."/>
            <person name="Yan M."/>
            <person name="Daum C."/>
            <person name="Ng V."/>
            <person name="Clum A."/>
            <person name="Steindorff A."/>
            <person name="Ohm R.A."/>
            <person name="Martin F."/>
            <person name="Silar P."/>
            <person name="Natvig D.O."/>
            <person name="Lalanne C."/>
            <person name="Gautier V."/>
            <person name="Ament-Velasquez S.L."/>
            <person name="Kruys A."/>
            <person name="Hutchinson M.I."/>
            <person name="Powell A.J."/>
            <person name="Barry K."/>
            <person name="Miller A.N."/>
            <person name="Grigoriev I.V."/>
            <person name="Debuchy R."/>
            <person name="Gladieux P."/>
            <person name="Hiltunen Thoren M."/>
            <person name="Johannesson H."/>
        </authorList>
    </citation>
    <scope>NUCLEOTIDE SEQUENCE</scope>
    <source>
        <strain evidence="11">CBS 141.50</strain>
    </source>
</reference>
<dbReference type="GeneID" id="87816121"/>
<dbReference type="FunFam" id="1.20.1390.10:FF:000007">
    <property type="entry name" value="CCCH zinc finger and RRM domain protein"/>
    <property type="match status" value="1"/>
</dbReference>
<accession>A0AAN6V8C4</accession>
<feature type="region of interest" description="Disordered" evidence="8">
    <location>
        <begin position="707"/>
        <end position="818"/>
    </location>
</feature>
<dbReference type="PROSITE" id="PS50103">
    <property type="entry name" value="ZF_C3H1"/>
    <property type="match status" value="1"/>
</dbReference>
<dbReference type="AlphaFoldDB" id="A0AAN6V8C4"/>
<comment type="function">
    <text evidence="5">May be involved in the turnover of nuclear polyadenylated (pA+) RNA.</text>
</comment>
<protein>
    <submittedName>
        <fullName evidence="11">Uncharacterized protein</fullName>
    </submittedName>
</protein>
<dbReference type="Pfam" id="PF00076">
    <property type="entry name" value="RRM_1"/>
    <property type="match status" value="1"/>
</dbReference>
<dbReference type="EMBL" id="MU853559">
    <property type="protein sequence ID" value="KAK4146733.1"/>
    <property type="molecule type" value="Genomic_DNA"/>
</dbReference>
<evidence type="ECO:0000256" key="8">
    <source>
        <dbReference type="SAM" id="MobiDB-lite"/>
    </source>
</evidence>
<feature type="domain" description="C3H1-type" evidence="10">
    <location>
        <begin position="246"/>
        <end position="274"/>
    </location>
</feature>
<proteinExistence type="predicted"/>
<evidence type="ECO:0000259" key="10">
    <source>
        <dbReference type="PROSITE" id="PS50103"/>
    </source>
</evidence>
<dbReference type="SUPFAM" id="SSF90229">
    <property type="entry name" value="CCCH zinc finger"/>
    <property type="match status" value="1"/>
</dbReference>
<feature type="compositionally biased region" description="Basic and acidic residues" evidence="8">
    <location>
        <begin position="774"/>
        <end position="788"/>
    </location>
</feature>
<keyword evidence="3 7" id="KW-0862">Zinc</keyword>
<feature type="compositionally biased region" description="Polar residues" evidence="8">
    <location>
        <begin position="724"/>
        <end position="736"/>
    </location>
</feature>
<evidence type="ECO:0000256" key="6">
    <source>
        <dbReference type="PROSITE-ProRule" id="PRU00176"/>
    </source>
</evidence>
<feature type="zinc finger region" description="C3H1-type" evidence="7">
    <location>
        <begin position="246"/>
        <end position="274"/>
    </location>
</feature>
<dbReference type="GO" id="GO:0008270">
    <property type="term" value="F:zinc ion binding"/>
    <property type="evidence" value="ECO:0007669"/>
    <property type="project" value="UniProtKB-KW"/>
</dbReference>
<organism evidence="11 12">
    <name type="scientific">Dichotomopilus funicola</name>
    <dbReference type="NCBI Taxonomy" id="1934379"/>
    <lineage>
        <taxon>Eukaryota</taxon>
        <taxon>Fungi</taxon>
        <taxon>Dikarya</taxon>
        <taxon>Ascomycota</taxon>
        <taxon>Pezizomycotina</taxon>
        <taxon>Sordariomycetes</taxon>
        <taxon>Sordariomycetidae</taxon>
        <taxon>Sordariales</taxon>
        <taxon>Chaetomiaceae</taxon>
        <taxon>Dichotomopilus</taxon>
    </lineage>
</organism>
<keyword evidence="1 7" id="KW-0479">Metal-binding</keyword>
<feature type="region of interest" description="Disordered" evidence="8">
    <location>
        <begin position="78"/>
        <end position="113"/>
    </location>
</feature>
<evidence type="ECO:0000256" key="1">
    <source>
        <dbReference type="ARBA" id="ARBA00022723"/>
    </source>
</evidence>
<dbReference type="GO" id="GO:0003723">
    <property type="term" value="F:RNA binding"/>
    <property type="evidence" value="ECO:0007669"/>
    <property type="project" value="UniProtKB-UniRule"/>
</dbReference>
<dbReference type="PROSITE" id="PS50102">
    <property type="entry name" value="RRM"/>
    <property type="match status" value="1"/>
</dbReference>
<dbReference type="InterPro" id="IPR000571">
    <property type="entry name" value="Znf_CCCH"/>
</dbReference>
<dbReference type="InterPro" id="IPR002483">
    <property type="entry name" value="PWI_dom"/>
</dbReference>
<evidence type="ECO:0000256" key="7">
    <source>
        <dbReference type="PROSITE-ProRule" id="PRU00723"/>
    </source>
</evidence>
<dbReference type="Pfam" id="PF00642">
    <property type="entry name" value="zf-CCCH"/>
    <property type="match status" value="1"/>
</dbReference>
<dbReference type="InterPro" id="IPR012677">
    <property type="entry name" value="Nucleotide-bd_a/b_plait_sf"/>
</dbReference>
<dbReference type="Gene3D" id="3.30.70.330">
    <property type="match status" value="1"/>
</dbReference>
<keyword evidence="2 7" id="KW-0863">Zinc-finger</keyword>
<keyword evidence="12" id="KW-1185">Reference proteome</keyword>
<dbReference type="SMART" id="SM00356">
    <property type="entry name" value="ZnF_C3H1"/>
    <property type="match status" value="1"/>
</dbReference>
<dbReference type="Gene3D" id="4.10.1000.10">
    <property type="entry name" value="Zinc finger, CCCH-type"/>
    <property type="match status" value="1"/>
</dbReference>
<dbReference type="Gene3D" id="1.20.1390.10">
    <property type="entry name" value="PWI domain"/>
    <property type="match status" value="1"/>
</dbReference>
<feature type="region of interest" description="Disordered" evidence="8">
    <location>
        <begin position="133"/>
        <end position="177"/>
    </location>
</feature>
<dbReference type="SUPFAM" id="SSF54928">
    <property type="entry name" value="RNA-binding domain, RBD"/>
    <property type="match status" value="1"/>
</dbReference>
<feature type="domain" description="RRM" evidence="9">
    <location>
        <begin position="362"/>
        <end position="434"/>
    </location>
</feature>
<evidence type="ECO:0000256" key="3">
    <source>
        <dbReference type="ARBA" id="ARBA00022833"/>
    </source>
</evidence>
<name>A0AAN6V8C4_9PEZI</name>
<evidence type="ECO:0000256" key="2">
    <source>
        <dbReference type="ARBA" id="ARBA00022771"/>
    </source>
</evidence>
<evidence type="ECO:0000256" key="5">
    <source>
        <dbReference type="ARBA" id="ARBA00043866"/>
    </source>
</evidence>
<dbReference type="FunFam" id="3.30.70.330:FF:000647">
    <property type="entry name" value="CCCH zinc finger and RRM domain protein"/>
    <property type="match status" value="1"/>
</dbReference>